<evidence type="ECO:0000313" key="2">
    <source>
        <dbReference type="Proteomes" id="UP000297391"/>
    </source>
</evidence>
<dbReference type="AlphaFoldDB" id="A0A4Z0AUY1"/>
<dbReference type="SUPFAM" id="SSF54197">
    <property type="entry name" value="HIT-like"/>
    <property type="match status" value="1"/>
</dbReference>
<gene>
    <name evidence="1" type="ORF">DYL59_08685</name>
</gene>
<dbReference type="Gene3D" id="3.30.428.10">
    <property type="entry name" value="HIT-like"/>
    <property type="match status" value="1"/>
</dbReference>
<proteinExistence type="predicted"/>
<sequence length="165" mass="18899">MHIDPTYVLYETEHWLLNHHLASTLPGYLMLGAKTHHRSLADMPEAALAELGGLLARTQRVMESQLRPKWLYISRYGHMPGFPLHFHFIPVYDWVEDAFWRDARYRVLQDFGAPAQGQSLTDGAELTLFVWREYGESQVLPPVGRDSVQQVIARLRAAFGAGQVR</sequence>
<comment type="caution">
    <text evidence="1">The sequence shown here is derived from an EMBL/GenBank/DDBJ whole genome shotgun (WGS) entry which is preliminary data.</text>
</comment>
<reference evidence="1 2" key="1">
    <citation type="journal article" date="2019" name="Syst. Appl. Microbiol.">
        <title>New species of pathogenic Pseudomonas isolated from citrus in Tunisia: Proposal of Pseudomonas kairouanensis sp. nov. and Pseudomonas nabeulensis sp. nov.</title>
        <authorList>
            <person name="Oueslati M."/>
            <person name="Mulet M."/>
            <person name="Gomila M."/>
            <person name="Berge O."/>
            <person name="Hajlaoui M.R."/>
            <person name="Lalucat J."/>
            <person name="Sadfi-Zouaoui N."/>
            <person name="Garcia-Valdes E."/>
        </authorList>
    </citation>
    <scope>NUCLEOTIDE SEQUENCE [LARGE SCALE GENOMIC DNA]</scope>
    <source>
        <strain evidence="1 2">KC12</strain>
    </source>
</reference>
<organism evidence="1 2">
    <name type="scientific">Pseudomonas kairouanensis</name>
    <dbReference type="NCBI Taxonomy" id="2293832"/>
    <lineage>
        <taxon>Bacteria</taxon>
        <taxon>Pseudomonadati</taxon>
        <taxon>Pseudomonadota</taxon>
        <taxon>Gammaproteobacteria</taxon>
        <taxon>Pseudomonadales</taxon>
        <taxon>Pseudomonadaceae</taxon>
        <taxon>Pseudomonas</taxon>
    </lineage>
</organism>
<protein>
    <submittedName>
        <fullName evidence="1">HIT family protein</fullName>
    </submittedName>
</protein>
<dbReference type="RefSeq" id="WP_135288804.1">
    <property type="nucleotide sequence ID" value="NZ_QUZU01000007.1"/>
</dbReference>
<dbReference type="EMBL" id="QUZU01000007">
    <property type="protein sequence ID" value="TFY90606.1"/>
    <property type="molecule type" value="Genomic_DNA"/>
</dbReference>
<dbReference type="InterPro" id="IPR036265">
    <property type="entry name" value="HIT-like_sf"/>
</dbReference>
<accession>A0A4Z0AUY1</accession>
<keyword evidence="2" id="KW-1185">Reference proteome</keyword>
<evidence type="ECO:0000313" key="1">
    <source>
        <dbReference type="EMBL" id="TFY90606.1"/>
    </source>
</evidence>
<dbReference type="Proteomes" id="UP000297391">
    <property type="component" value="Unassembled WGS sequence"/>
</dbReference>
<dbReference type="OrthoDB" id="8592405at2"/>
<name>A0A4Z0AUY1_9PSED</name>